<feature type="compositionally biased region" description="Basic and acidic residues" evidence="6">
    <location>
        <begin position="252"/>
        <end position="262"/>
    </location>
</feature>
<feature type="compositionally biased region" description="Acidic residues" evidence="6">
    <location>
        <begin position="263"/>
        <end position="279"/>
    </location>
</feature>
<dbReference type="PANTHER" id="PTHR48068">
    <property type="entry name" value="TAF9 RNA POLYMERASE II, TATA BOX-BINDING PROTEIN (TBP)-ASSOCIATED FACTOR"/>
    <property type="match status" value="1"/>
</dbReference>
<dbReference type="AlphaFoldDB" id="A0AAD4I408"/>
<dbReference type="Pfam" id="PF02291">
    <property type="entry name" value="TFIID-31kDa"/>
    <property type="match status" value="1"/>
</dbReference>
<organism evidence="7 8">
    <name type="scientific">Alternaria panax</name>
    <dbReference type="NCBI Taxonomy" id="48097"/>
    <lineage>
        <taxon>Eukaryota</taxon>
        <taxon>Fungi</taxon>
        <taxon>Dikarya</taxon>
        <taxon>Ascomycota</taxon>
        <taxon>Pezizomycotina</taxon>
        <taxon>Dothideomycetes</taxon>
        <taxon>Pleosporomycetidae</taxon>
        <taxon>Pleosporales</taxon>
        <taxon>Pleosporineae</taxon>
        <taxon>Pleosporaceae</taxon>
        <taxon>Alternaria</taxon>
        <taxon>Alternaria sect. Panax</taxon>
    </lineage>
</organism>
<evidence type="ECO:0000256" key="4">
    <source>
        <dbReference type="ARBA" id="ARBA00023163"/>
    </source>
</evidence>
<dbReference type="GO" id="GO:0046982">
    <property type="term" value="F:protein heterodimerization activity"/>
    <property type="evidence" value="ECO:0007669"/>
    <property type="project" value="InterPro"/>
</dbReference>
<dbReference type="GO" id="GO:0016251">
    <property type="term" value="F:RNA polymerase II general transcription initiation factor activity"/>
    <property type="evidence" value="ECO:0007669"/>
    <property type="project" value="TreeGrafter"/>
</dbReference>
<dbReference type="InterPro" id="IPR051431">
    <property type="entry name" value="TFIID_subunit_9"/>
</dbReference>
<dbReference type="GO" id="GO:0005669">
    <property type="term" value="C:transcription factor TFIID complex"/>
    <property type="evidence" value="ECO:0007669"/>
    <property type="project" value="TreeGrafter"/>
</dbReference>
<dbReference type="CDD" id="cd07979">
    <property type="entry name" value="HFD_TAF9"/>
    <property type="match status" value="1"/>
</dbReference>
<protein>
    <recommendedName>
        <fullName evidence="9">TFIID-31kDa-domain-containing protein</fullName>
    </recommendedName>
</protein>
<dbReference type="PANTHER" id="PTHR48068:SF4">
    <property type="entry name" value="TATA-BOX BINDING PROTEIN ASSOCIATED FACTOR 9"/>
    <property type="match status" value="1"/>
</dbReference>
<evidence type="ECO:0000313" key="7">
    <source>
        <dbReference type="EMBL" id="KAG9187965.1"/>
    </source>
</evidence>
<dbReference type="GO" id="GO:0000124">
    <property type="term" value="C:SAGA complex"/>
    <property type="evidence" value="ECO:0007669"/>
    <property type="project" value="TreeGrafter"/>
</dbReference>
<reference evidence="7" key="1">
    <citation type="submission" date="2021-07" db="EMBL/GenBank/DDBJ databases">
        <title>Genome Resource of American Ginseng Black Spot Pathogen Alternaria panax.</title>
        <authorList>
            <person name="Qiu C."/>
            <person name="Wang W."/>
            <person name="Liu Z."/>
        </authorList>
    </citation>
    <scope>NUCLEOTIDE SEQUENCE</scope>
    <source>
        <strain evidence="7">BNCC115425</strain>
    </source>
</reference>
<evidence type="ECO:0000256" key="2">
    <source>
        <dbReference type="ARBA" id="ARBA00007646"/>
    </source>
</evidence>
<dbReference type="GO" id="GO:0003713">
    <property type="term" value="F:transcription coactivator activity"/>
    <property type="evidence" value="ECO:0007669"/>
    <property type="project" value="TreeGrafter"/>
</dbReference>
<dbReference type="GO" id="GO:0051123">
    <property type="term" value="P:RNA polymerase II preinitiation complex assembly"/>
    <property type="evidence" value="ECO:0007669"/>
    <property type="project" value="TreeGrafter"/>
</dbReference>
<accession>A0AAD4I408</accession>
<keyword evidence="5" id="KW-0539">Nucleus</keyword>
<dbReference type="SUPFAM" id="SSF47113">
    <property type="entry name" value="Histone-fold"/>
    <property type="match status" value="1"/>
</dbReference>
<dbReference type="Proteomes" id="UP001199106">
    <property type="component" value="Unassembled WGS sequence"/>
</dbReference>
<comment type="caution">
    <text evidence="7">The sequence shown here is derived from an EMBL/GenBank/DDBJ whole genome shotgun (WGS) entry which is preliminary data.</text>
</comment>
<dbReference type="EMBL" id="JAANER010000006">
    <property type="protein sequence ID" value="KAG9187965.1"/>
    <property type="molecule type" value="Genomic_DNA"/>
</dbReference>
<feature type="compositionally biased region" description="Low complexity" evidence="6">
    <location>
        <begin position="31"/>
        <end position="46"/>
    </location>
</feature>
<feature type="compositionally biased region" description="Polar residues" evidence="6">
    <location>
        <begin position="47"/>
        <end position="58"/>
    </location>
</feature>
<feature type="region of interest" description="Disordered" evidence="6">
    <location>
        <begin position="1"/>
        <end position="76"/>
    </location>
</feature>
<keyword evidence="8" id="KW-1185">Reference proteome</keyword>
<comment type="similarity">
    <text evidence="2">Belongs to the TAF9 family.</text>
</comment>
<evidence type="ECO:0000256" key="6">
    <source>
        <dbReference type="SAM" id="MobiDB-lite"/>
    </source>
</evidence>
<dbReference type="Gene3D" id="1.10.20.10">
    <property type="entry name" value="Histone, subunit A"/>
    <property type="match status" value="1"/>
</dbReference>
<dbReference type="InterPro" id="IPR009072">
    <property type="entry name" value="Histone-fold"/>
</dbReference>
<feature type="compositionally biased region" description="Gly residues" evidence="6">
    <location>
        <begin position="234"/>
        <end position="245"/>
    </location>
</feature>
<proteinExistence type="inferred from homology"/>
<evidence type="ECO:0000313" key="8">
    <source>
        <dbReference type="Proteomes" id="UP001199106"/>
    </source>
</evidence>
<name>A0AAD4I408_9PLEO</name>
<sequence>MASPAAETMPNGISTPPATANAPTLSPPAQPQQSQPAQPSHLSQPQTNGTNPSTNTAAMNPAFPPTSLSDPGTSKRPRDARLIHLILANMGVHAYTERVPLQLLDFAYRYTSSILSDAISYEPPLPTTSGSKKRAGAGKDGGEGDGEGVSLAALRTAVGARAAGKFQSTLGKEFMSEVAQERNRIALPRVEREFGVRLPPERYCFTGVGWGVKGAWEEEVEDVDEDMDLDDHQGGGGAAFGGGPVGAVTNGETKEEEAKDTDMGGMDEDEEADDDEFEEAMGINRENGP</sequence>
<evidence type="ECO:0000256" key="1">
    <source>
        <dbReference type="ARBA" id="ARBA00004123"/>
    </source>
</evidence>
<evidence type="ECO:0000256" key="5">
    <source>
        <dbReference type="ARBA" id="ARBA00023242"/>
    </source>
</evidence>
<feature type="region of interest" description="Disordered" evidence="6">
    <location>
        <begin position="228"/>
        <end position="289"/>
    </location>
</feature>
<keyword evidence="4" id="KW-0804">Transcription</keyword>
<gene>
    <name evidence="7" type="ORF">G6011_01888</name>
</gene>
<keyword evidence="3" id="KW-0805">Transcription regulation</keyword>
<evidence type="ECO:0000256" key="3">
    <source>
        <dbReference type="ARBA" id="ARBA00023015"/>
    </source>
</evidence>
<comment type="subcellular location">
    <subcellularLocation>
        <location evidence="1">Nucleus</location>
    </subcellularLocation>
</comment>
<evidence type="ECO:0008006" key="9">
    <source>
        <dbReference type="Google" id="ProtNLM"/>
    </source>
</evidence>
<feature type="region of interest" description="Disordered" evidence="6">
    <location>
        <begin position="119"/>
        <end position="148"/>
    </location>
</feature>
<dbReference type="InterPro" id="IPR003162">
    <property type="entry name" value="TFIID-31"/>
</dbReference>